<name>A0ABP8L0F2_9MICO</name>
<protein>
    <submittedName>
        <fullName evidence="1">Uncharacterized protein</fullName>
    </submittedName>
</protein>
<dbReference type="EMBL" id="BAABGN010000002">
    <property type="protein sequence ID" value="GAA4419150.1"/>
    <property type="molecule type" value="Genomic_DNA"/>
</dbReference>
<accession>A0ABP8L0F2</accession>
<gene>
    <name evidence="1" type="ORF">GCM10023169_09560</name>
</gene>
<evidence type="ECO:0000313" key="2">
    <source>
        <dbReference type="Proteomes" id="UP001500622"/>
    </source>
</evidence>
<keyword evidence="2" id="KW-1185">Reference proteome</keyword>
<proteinExistence type="predicted"/>
<sequence>MAGVPPSCGTRTGAVATVDITSSSLVVAGRLARPWPNTYRDGVRA</sequence>
<comment type="caution">
    <text evidence="1">The sequence shown here is derived from an EMBL/GenBank/DDBJ whole genome shotgun (WGS) entry which is preliminary data.</text>
</comment>
<dbReference type="Proteomes" id="UP001500622">
    <property type="component" value="Unassembled WGS sequence"/>
</dbReference>
<organism evidence="1 2">
    <name type="scientific">Georgenia halophila</name>
    <dbReference type="NCBI Taxonomy" id="620889"/>
    <lineage>
        <taxon>Bacteria</taxon>
        <taxon>Bacillati</taxon>
        <taxon>Actinomycetota</taxon>
        <taxon>Actinomycetes</taxon>
        <taxon>Micrococcales</taxon>
        <taxon>Bogoriellaceae</taxon>
        <taxon>Georgenia</taxon>
    </lineage>
</organism>
<evidence type="ECO:0000313" key="1">
    <source>
        <dbReference type="EMBL" id="GAA4419150.1"/>
    </source>
</evidence>
<reference evidence="2" key="1">
    <citation type="journal article" date="2019" name="Int. J. Syst. Evol. Microbiol.">
        <title>The Global Catalogue of Microorganisms (GCM) 10K type strain sequencing project: providing services to taxonomists for standard genome sequencing and annotation.</title>
        <authorList>
            <consortium name="The Broad Institute Genomics Platform"/>
            <consortium name="The Broad Institute Genome Sequencing Center for Infectious Disease"/>
            <person name="Wu L."/>
            <person name="Ma J."/>
        </authorList>
    </citation>
    <scope>NUCLEOTIDE SEQUENCE [LARGE SCALE GENOMIC DNA]</scope>
    <source>
        <strain evidence="2">JCM 17810</strain>
    </source>
</reference>